<dbReference type="InterPro" id="IPR012338">
    <property type="entry name" value="Beta-lactam/transpept-like"/>
</dbReference>
<evidence type="ECO:0000256" key="2">
    <source>
        <dbReference type="ARBA" id="ARBA00022801"/>
    </source>
</evidence>
<dbReference type="Pfam" id="PF02113">
    <property type="entry name" value="Peptidase_S13"/>
    <property type="match status" value="2"/>
</dbReference>
<dbReference type="GO" id="GO:0006508">
    <property type="term" value="P:proteolysis"/>
    <property type="evidence" value="ECO:0007669"/>
    <property type="project" value="InterPro"/>
</dbReference>
<evidence type="ECO:0000313" key="4">
    <source>
        <dbReference type="Proteomes" id="UP000249081"/>
    </source>
</evidence>
<dbReference type="EMBL" id="QBMN01000044">
    <property type="protein sequence ID" value="PZO42607.1"/>
    <property type="molecule type" value="Genomic_DNA"/>
</dbReference>
<dbReference type="PANTHER" id="PTHR30023:SF0">
    <property type="entry name" value="PENICILLIN-SENSITIVE CARBOXYPEPTIDASE A"/>
    <property type="match status" value="1"/>
</dbReference>
<dbReference type="GO" id="GO:0000270">
    <property type="term" value="P:peptidoglycan metabolic process"/>
    <property type="evidence" value="ECO:0007669"/>
    <property type="project" value="TreeGrafter"/>
</dbReference>
<evidence type="ECO:0000313" key="3">
    <source>
        <dbReference type="EMBL" id="PZO42607.1"/>
    </source>
</evidence>
<dbReference type="PRINTS" id="PR00922">
    <property type="entry name" value="DADACBPTASE3"/>
</dbReference>
<keyword evidence="3" id="KW-0121">Carboxypeptidase</keyword>
<reference evidence="3 4" key="2">
    <citation type="submission" date="2018-06" db="EMBL/GenBank/DDBJ databases">
        <title>Metagenomic assembly of (sub)arctic Cyanobacteria and their associated microbiome from non-axenic cultures.</title>
        <authorList>
            <person name="Baurain D."/>
        </authorList>
    </citation>
    <scope>NUCLEOTIDE SEQUENCE [LARGE SCALE GENOMIC DNA]</scope>
    <source>
        <strain evidence="3">ULC041bin1</strain>
    </source>
</reference>
<gene>
    <name evidence="3" type="ORF">DCF17_08300</name>
</gene>
<dbReference type="AlphaFoldDB" id="A0A2W4WHE8"/>
<comment type="caution">
    <text evidence="3">The sequence shown here is derived from an EMBL/GenBank/DDBJ whole genome shotgun (WGS) entry which is preliminary data.</text>
</comment>
<dbReference type="Proteomes" id="UP000249081">
    <property type="component" value="Unassembled WGS sequence"/>
</dbReference>
<keyword evidence="2" id="KW-0378">Hydrolase</keyword>
<name>A0A2W4WHE8_9CYAN</name>
<protein>
    <submittedName>
        <fullName evidence="3">D-alanyl-D-alanine carboxypeptidase</fullName>
    </submittedName>
</protein>
<organism evidence="3 4">
    <name type="scientific">Shackletoniella antarctica</name>
    <dbReference type="NCBI Taxonomy" id="268115"/>
    <lineage>
        <taxon>Bacteria</taxon>
        <taxon>Bacillati</taxon>
        <taxon>Cyanobacteriota</taxon>
        <taxon>Cyanophyceae</taxon>
        <taxon>Oculatellales</taxon>
        <taxon>Oculatellaceae</taxon>
        <taxon>Shackletoniella</taxon>
    </lineage>
</organism>
<evidence type="ECO:0000256" key="1">
    <source>
        <dbReference type="ARBA" id="ARBA00006096"/>
    </source>
</evidence>
<dbReference type="PANTHER" id="PTHR30023">
    <property type="entry name" value="D-ALANYL-D-ALANINE CARBOXYPEPTIDASE"/>
    <property type="match status" value="1"/>
</dbReference>
<sequence>MPLGVLSVIFGTGELRPLQPSGLNAAALQIEWQSPWVAGLSRDPVVEAIVADYVAGLQRQGWSVPDQGVWIQVGQSVITEHRGDVPMPAASLTKLATTLAALDTWPLDHRFETLVGLNGTVQNGVLDGDLVIQGSGDPLFVWEEGIVLANRLQELGIQRVTGDVLVSGSFTMNFEENLNDSLTALKQVMSASSWTRETRQAYATLPPGTPQPSLQIDGGARWVPAAELENVAVNWVIRHQSLPLVAILKAMNIYSNNVMAEMVAQLVGGPGQVMAKATAAADLPIGEISLVNGSGLGTDNQMSARAVVAMTVAIQRVLSTQSYSVADVLPVAGEDIGTLIDRRLPATAAVKTGTLAEVSALAGMLPTAERGPVWFAIINKGWALPDLRSQQDQLLQAIQAHWGVADAPADLRPKVVMQTGAFRYGDPSRNQVAQEVTSE</sequence>
<dbReference type="Gene3D" id="3.50.80.20">
    <property type="entry name" value="D-Ala-D-Ala carboxypeptidase C, peptidase S13"/>
    <property type="match status" value="1"/>
</dbReference>
<keyword evidence="3" id="KW-0645">Protease</keyword>
<dbReference type="SUPFAM" id="SSF56601">
    <property type="entry name" value="beta-lactamase/transpeptidase-like"/>
    <property type="match status" value="1"/>
</dbReference>
<comment type="similarity">
    <text evidence="1">Belongs to the peptidase S13 family.</text>
</comment>
<accession>A0A2W4WHE8</accession>
<reference evidence="4" key="1">
    <citation type="submission" date="2018-04" db="EMBL/GenBank/DDBJ databases">
        <authorList>
            <person name="Cornet L."/>
        </authorList>
    </citation>
    <scope>NUCLEOTIDE SEQUENCE [LARGE SCALE GENOMIC DNA]</scope>
</reference>
<dbReference type="Gene3D" id="3.40.710.10">
    <property type="entry name" value="DD-peptidase/beta-lactamase superfamily"/>
    <property type="match status" value="1"/>
</dbReference>
<proteinExistence type="inferred from homology"/>
<dbReference type="InterPro" id="IPR000667">
    <property type="entry name" value="Peptidase_S13"/>
</dbReference>
<dbReference type="GO" id="GO:0004185">
    <property type="term" value="F:serine-type carboxypeptidase activity"/>
    <property type="evidence" value="ECO:0007669"/>
    <property type="project" value="InterPro"/>
</dbReference>